<keyword evidence="5 6" id="KW-0472">Membrane</keyword>
<dbReference type="Pfam" id="PF07690">
    <property type="entry name" value="MFS_1"/>
    <property type="match status" value="1"/>
</dbReference>
<feature type="transmembrane region" description="Helical" evidence="6">
    <location>
        <begin position="12"/>
        <end position="33"/>
    </location>
</feature>
<feature type="transmembrane region" description="Helical" evidence="6">
    <location>
        <begin position="134"/>
        <end position="154"/>
    </location>
</feature>
<feature type="transmembrane region" description="Helical" evidence="6">
    <location>
        <begin position="160"/>
        <end position="184"/>
    </location>
</feature>
<comment type="subcellular location">
    <subcellularLocation>
        <location evidence="1">Cell membrane</location>
        <topology evidence="1">Multi-pass membrane protein</topology>
    </subcellularLocation>
</comment>
<evidence type="ECO:0000256" key="2">
    <source>
        <dbReference type="ARBA" id="ARBA00022475"/>
    </source>
</evidence>
<sequence length="401" mass="42652">MTKLNSTQGKIVLGIGHMAGMVDLAALPLWISALMQDYHLLPQQAGLTVTLFLVGIVISSIILSPKYTRLNHRYIAALGFAVASVSFFAASKLSVISESFPMLVTLHVIAGLGAGAALSSIHGTIGKTNNPHRLFGLVNVALGVLAIALFALLPQATKQIGGMAIFIAFFVLMACAAIVMFFFFPKVSDETTNHNKSENQANKVTAKILSKPAVWMFICVVSCLTLNQAMVFSFVDRIGDLHNFDRKQVEIVLIVMGVINLTPGLVASLLQKRLSPISVAIAGPCLQALFALSITHAASYFPLYAVPVAFYVTLVIFTHTFVFGLLAKIDPTGRAVAATPAMMMIGSAIGPLLGGVIVATVGYQGLAWAVVIISCIAVTLVIKAQSLLKEKDVNLSEPRMA</sequence>
<dbReference type="OrthoDB" id="8229750at2"/>
<organism evidence="8 9">
    <name type="scientific">Marinomonas arctica</name>
    <dbReference type="NCBI Taxonomy" id="383750"/>
    <lineage>
        <taxon>Bacteria</taxon>
        <taxon>Pseudomonadati</taxon>
        <taxon>Pseudomonadota</taxon>
        <taxon>Gammaproteobacteria</taxon>
        <taxon>Oceanospirillales</taxon>
        <taxon>Oceanospirillaceae</taxon>
        <taxon>Marinomonas</taxon>
    </lineage>
</organism>
<dbReference type="InterPro" id="IPR050189">
    <property type="entry name" value="MFS_Efflux_Transporters"/>
</dbReference>
<feature type="transmembrane region" description="Helical" evidence="6">
    <location>
        <begin position="277"/>
        <end position="298"/>
    </location>
</feature>
<feature type="transmembrane region" description="Helical" evidence="6">
    <location>
        <begin position="338"/>
        <end position="359"/>
    </location>
</feature>
<evidence type="ECO:0000256" key="3">
    <source>
        <dbReference type="ARBA" id="ARBA00022692"/>
    </source>
</evidence>
<dbReference type="GO" id="GO:0005886">
    <property type="term" value="C:plasma membrane"/>
    <property type="evidence" value="ECO:0007669"/>
    <property type="project" value="UniProtKB-SubCell"/>
</dbReference>
<feature type="transmembrane region" description="Helical" evidence="6">
    <location>
        <begin position="75"/>
        <end position="96"/>
    </location>
</feature>
<dbReference type="KEGG" id="mard:IBG28_05990"/>
<dbReference type="RefSeq" id="WP_111606336.1">
    <property type="nucleotide sequence ID" value="NZ_BMLJ01000005.1"/>
</dbReference>
<dbReference type="InterPro" id="IPR020846">
    <property type="entry name" value="MFS_dom"/>
</dbReference>
<evidence type="ECO:0000256" key="4">
    <source>
        <dbReference type="ARBA" id="ARBA00022989"/>
    </source>
</evidence>
<dbReference type="InterPro" id="IPR011701">
    <property type="entry name" value="MFS"/>
</dbReference>
<evidence type="ECO:0000313" key="8">
    <source>
        <dbReference type="EMBL" id="QNT07182.1"/>
    </source>
</evidence>
<dbReference type="InterPro" id="IPR036259">
    <property type="entry name" value="MFS_trans_sf"/>
</dbReference>
<feature type="transmembrane region" description="Helical" evidence="6">
    <location>
        <begin position="365"/>
        <end position="382"/>
    </location>
</feature>
<dbReference type="PROSITE" id="PS50850">
    <property type="entry name" value="MFS"/>
    <property type="match status" value="1"/>
</dbReference>
<evidence type="ECO:0000256" key="6">
    <source>
        <dbReference type="SAM" id="Phobius"/>
    </source>
</evidence>
<dbReference type="EMBL" id="CP061081">
    <property type="protein sequence ID" value="QNT07182.1"/>
    <property type="molecule type" value="Genomic_DNA"/>
</dbReference>
<protein>
    <submittedName>
        <fullName evidence="8">MFS transporter</fullName>
    </submittedName>
</protein>
<gene>
    <name evidence="8" type="ORF">IBG28_05990</name>
</gene>
<dbReference type="Gene3D" id="1.20.1250.20">
    <property type="entry name" value="MFS general substrate transporter like domains"/>
    <property type="match status" value="1"/>
</dbReference>
<feature type="transmembrane region" description="Helical" evidence="6">
    <location>
        <begin position="45"/>
        <end position="63"/>
    </location>
</feature>
<dbReference type="AlphaFoldDB" id="A0A7H1J9L6"/>
<dbReference type="GO" id="GO:0022857">
    <property type="term" value="F:transmembrane transporter activity"/>
    <property type="evidence" value="ECO:0007669"/>
    <property type="project" value="InterPro"/>
</dbReference>
<feature type="transmembrane region" description="Helical" evidence="6">
    <location>
        <begin position="304"/>
        <end position="326"/>
    </location>
</feature>
<feature type="transmembrane region" description="Helical" evidence="6">
    <location>
        <begin position="213"/>
        <end position="231"/>
    </location>
</feature>
<proteinExistence type="predicted"/>
<dbReference type="SUPFAM" id="SSF103473">
    <property type="entry name" value="MFS general substrate transporter"/>
    <property type="match status" value="1"/>
</dbReference>
<evidence type="ECO:0000256" key="5">
    <source>
        <dbReference type="ARBA" id="ARBA00023136"/>
    </source>
</evidence>
<dbReference type="PANTHER" id="PTHR43124:SF3">
    <property type="entry name" value="CHLORAMPHENICOL EFFLUX PUMP RV0191"/>
    <property type="match status" value="1"/>
</dbReference>
<feature type="transmembrane region" description="Helical" evidence="6">
    <location>
        <begin position="102"/>
        <end position="122"/>
    </location>
</feature>
<evidence type="ECO:0000259" key="7">
    <source>
        <dbReference type="PROSITE" id="PS50850"/>
    </source>
</evidence>
<reference evidence="8 9" key="1">
    <citation type="submission" date="2020-09" db="EMBL/GenBank/DDBJ databases">
        <title>Complete genome sequence of an Arctic sea ice bacterium Marinomonas arctica BSI20414.</title>
        <authorList>
            <person name="Liao L."/>
            <person name="Chen B."/>
        </authorList>
    </citation>
    <scope>NUCLEOTIDE SEQUENCE [LARGE SCALE GENOMIC DNA]</scope>
    <source>
        <strain evidence="8 9">BSI20414</strain>
    </source>
</reference>
<evidence type="ECO:0000313" key="9">
    <source>
        <dbReference type="Proteomes" id="UP000516370"/>
    </source>
</evidence>
<accession>A0A7H1J9L6</accession>
<evidence type="ECO:0000256" key="1">
    <source>
        <dbReference type="ARBA" id="ARBA00004651"/>
    </source>
</evidence>
<feature type="transmembrane region" description="Helical" evidence="6">
    <location>
        <begin position="251"/>
        <end position="270"/>
    </location>
</feature>
<keyword evidence="4 6" id="KW-1133">Transmembrane helix</keyword>
<dbReference type="Proteomes" id="UP000516370">
    <property type="component" value="Chromosome"/>
</dbReference>
<dbReference type="PANTHER" id="PTHR43124">
    <property type="entry name" value="PURINE EFFLUX PUMP PBUE"/>
    <property type="match status" value="1"/>
</dbReference>
<keyword evidence="3 6" id="KW-0812">Transmembrane</keyword>
<name>A0A7H1J9L6_9GAMM</name>
<keyword evidence="9" id="KW-1185">Reference proteome</keyword>
<feature type="domain" description="Major facilitator superfamily (MFS) profile" evidence="7">
    <location>
        <begin position="9"/>
        <end position="392"/>
    </location>
</feature>
<keyword evidence="2" id="KW-1003">Cell membrane</keyword>